<dbReference type="Pfam" id="PF00583">
    <property type="entry name" value="Acetyltransf_1"/>
    <property type="match status" value="1"/>
</dbReference>
<keyword evidence="2" id="KW-0012">Acyltransferase</keyword>
<dbReference type="EC" id="2.3.1.-" evidence="2"/>
<dbReference type="PROSITE" id="PS51186">
    <property type="entry name" value="GNAT"/>
    <property type="match status" value="1"/>
</dbReference>
<evidence type="ECO:0000313" key="2">
    <source>
        <dbReference type="EMBL" id="MBS4196323.1"/>
    </source>
</evidence>
<evidence type="ECO:0000313" key="3">
    <source>
        <dbReference type="Proteomes" id="UP000681414"/>
    </source>
</evidence>
<name>A0A942YGM2_9BACI</name>
<keyword evidence="3" id="KW-1185">Reference proteome</keyword>
<organism evidence="2 3">
    <name type="scientific">Lederbergia citri</name>
    <dbReference type="NCBI Taxonomy" id="2833580"/>
    <lineage>
        <taxon>Bacteria</taxon>
        <taxon>Bacillati</taxon>
        <taxon>Bacillota</taxon>
        <taxon>Bacilli</taxon>
        <taxon>Bacillales</taxon>
        <taxon>Bacillaceae</taxon>
        <taxon>Lederbergia</taxon>
    </lineage>
</organism>
<dbReference type="GO" id="GO:0016747">
    <property type="term" value="F:acyltransferase activity, transferring groups other than amino-acyl groups"/>
    <property type="evidence" value="ECO:0007669"/>
    <property type="project" value="InterPro"/>
</dbReference>
<protein>
    <submittedName>
        <fullName evidence="2">GNAT family N-acetyltransferase</fullName>
        <ecNumber evidence="2">2.3.1.-</ecNumber>
    </submittedName>
</protein>
<dbReference type="AlphaFoldDB" id="A0A942YGM2"/>
<evidence type="ECO:0000259" key="1">
    <source>
        <dbReference type="PROSITE" id="PS51186"/>
    </source>
</evidence>
<dbReference type="InterPro" id="IPR016181">
    <property type="entry name" value="Acyl_CoA_acyltransferase"/>
</dbReference>
<dbReference type="EMBL" id="JAGYPG010000002">
    <property type="protein sequence ID" value="MBS4196323.1"/>
    <property type="molecule type" value="Genomic_DNA"/>
</dbReference>
<dbReference type="Gene3D" id="3.40.630.30">
    <property type="match status" value="1"/>
</dbReference>
<keyword evidence="2" id="KW-0808">Transferase</keyword>
<accession>A0A942YGM2</accession>
<feature type="domain" description="N-acetyltransferase" evidence="1">
    <location>
        <begin position="17"/>
        <end position="158"/>
    </location>
</feature>
<dbReference type="Proteomes" id="UP000681414">
    <property type="component" value="Unassembled WGS sequence"/>
</dbReference>
<reference evidence="2 3" key="1">
    <citation type="submission" date="2021-05" db="EMBL/GenBank/DDBJ databases">
        <title>Novel Bacillus species.</title>
        <authorList>
            <person name="Liu G."/>
        </authorList>
    </citation>
    <scope>NUCLEOTIDE SEQUENCE [LARGE SCALE GENOMIC DNA]</scope>
    <source>
        <strain evidence="3">FJAT-49780</strain>
    </source>
</reference>
<dbReference type="InterPro" id="IPR000182">
    <property type="entry name" value="GNAT_dom"/>
</dbReference>
<dbReference type="RefSeq" id="WP_213125461.1">
    <property type="nucleotide sequence ID" value="NZ_JAGYPG010000002.1"/>
</dbReference>
<dbReference type="SUPFAM" id="SSF55729">
    <property type="entry name" value="Acyl-CoA N-acyltransferases (Nat)"/>
    <property type="match status" value="1"/>
</dbReference>
<proteinExistence type="predicted"/>
<gene>
    <name evidence="2" type="ORF">KHA97_14745</name>
</gene>
<sequence>MDYEIIKASLDYQETLKNLLQLYIYDFTEFIDAHVEENGRFSEYPLSDYWAGDHHFPYLVKLNGYYAGFALVKWIETETKPHFSIVEFFIMKKYRRASLGKLIAKDIFRLHRGNWEVFQIEKNKPAQSFWRSVINEYTSGQFIEHVVEGKGITQEFVS</sequence>
<comment type="caution">
    <text evidence="2">The sequence shown here is derived from an EMBL/GenBank/DDBJ whole genome shotgun (WGS) entry which is preliminary data.</text>
</comment>